<organism evidence="1">
    <name type="scientific">marine sediment metagenome</name>
    <dbReference type="NCBI Taxonomy" id="412755"/>
    <lineage>
        <taxon>unclassified sequences</taxon>
        <taxon>metagenomes</taxon>
        <taxon>ecological metagenomes</taxon>
    </lineage>
</organism>
<reference evidence="1" key="1">
    <citation type="journal article" date="2014" name="Front. Microbiol.">
        <title>High frequency of phylogenetically diverse reductive dehalogenase-homologous genes in deep subseafloor sedimentary metagenomes.</title>
        <authorList>
            <person name="Kawai M."/>
            <person name="Futagami T."/>
            <person name="Toyoda A."/>
            <person name="Takaki Y."/>
            <person name="Nishi S."/>
            <person name="Hori S."/>
            <person name="Arai W."/>
            <person name="Tsubouchi T."/>
            <person name="Morono Y."/>
            <person name="Uchiyama I."/>
            <person name="Ito T."/>
            <person name="Fujiyama A."/>
            <person name="Inagaki F."/>
            <person name="Takami H."/>
        </authorList>
    </citation>
    <scope>NUCLEOTIDE SEQUENCE</scope>
    <source>
        <strain evidence="1">Expedition CK06-06</strain>
    </source>
</reference>
<dbReference type="SUPFAM" id="SSF52266">
    <property type="entry name" value="SGNH hydrolase"/>
    <property type="match status" value="1"/>
</dbReference>
<dbReference type="InterPro" id="IPR039329">
    <property type="entry name" value="SIAE"/>
</dbReference>
<sequence>GESNAGRAYQYRKLFPDMITDWRKHWGQGDFTFLFVQLANFKARKNQPEDSAWAELREAQAMTLALAKTGQAVIIDIGDARNIHPKNKQDVGKRLALAARAVAYGESIVYSGPMYDSMKVEGDKIRLSFKHVGGSLSAEGGGKLTGFAIAGADKKFVWADAQIDGSNVVVASNDVAKPVAVRYAWADNPQCNLYNKEGLPASPFRTDQWPGVTINAK</sequence>
<accession>X0TST5</accession>
<protein>
    <recommendedName>
        <fullName evidence="2">Sialate O-acetylesterase domain-containing protein</fullName>
    </recommendedName>
</protein>
<dbReference type="PANTHER" id="PTHR22901">
    <property type="entry name" value="SIALATE O-ACETYLESTERASE"/>
    <property type="match status" value="1"/>
</dbReference>
<evidence type="ECO:0008006" key="2">
    <source>
        <dbReference type="Google" id="ProtNLM"/>
    </source>
</evidence>
<gene>
    <name evidence="1" type="ORF">S01H1_28352</name>
</gene>
<dbReference type="Gene3D" id="3.40.50.1110">
    <property type="entry name" value="SGNH hydrolase"/>
    <property type="match status" value="1"/>
</dbReference>
<comment type="caution">
    <text evidence="1">The sequence shown here is derived from an EMBL/GenBank/DDBJ whole genome shotgun (WGS) entry which is preliminary data.</text>
</comment>
<dbReference type="PANTHER" id="PTHR22901:SF0">
    <property type="entry name" value="SIALATE O-ACETYLESTERASE"/>
    <property type="match status" value="1"/>
</dbReference>
<proteinExistence type="predicted"/>
<evidence type="ECO:0000313" key="1">
    <source>
        <dbReference type="EMBL" id="GAF96623.1"/>
    </source>
</evidence>
<dbReference type="GO" id="GO:0001681">
    <property type="term" value="F:sialate O-acetylesterase activity"/>
    <property type="evidence" value="ECO:0007669"/>
    <property type="project" value="InterPro"/>
</dbReference>
<name>X0TST5_9ZZZZ</name>
<dbReference type="InterPro" id="IPR036514">
    <property type="entry name" value="SGNH_hydro_sf"/>
</dbReference>
<dbReference type="EMBL" id="BARS01017325">
    <property type="protein sequence ID" value="GAF96623.1"/>
    <property type="molecule type" value="Genomic_DNA"/>
</dbReference>
<dbReference type="GO" id="GO:0005975">
    <property type="term" value="P:carbohydrate metabolic process"/>
    <property type="evidence" value="ECO:0007669"/>
    <property type="project" value="TreeGrafter"/>
</dbReference>
<dbReference type="AlphaFoldDB" id="X0TST5"/>
<feature type="non-terminal residue" evidence="1">
    <location>
        <position position="1"/>
    </location>
</feature>